<dbReference type="Pfam" id="PF00072">
    <property type="entry name" value="Response_reg"/>
    <property type="match status" value="1"/>
</dbReference>
<dbReference type="SMART" id="SM00448">
    <property type="entry name" value="REC"/>
    <property type="match status" value="1"/>
</dbReference>
<dbReference type="InterPro" id="IPR001789">
    <property type="entry name" value="Sig_transdc_resp-reg_receiver"/>
</dbReference>
<comment type="caution">
    <text evidence="6">The sequence shown here is derived from an EMBL/GenBank/DDBJ whole genome shotgun (WGS) entry which is preliminary data.</text>
</comment>
<dbReference type="InterPro" id="IPR007492">
    <property type="entry name" value="LytTR_DNA-bd_dom"/>
</dbReference>
<evidence type="ECO:0000313" key="6">
    <source>
        <dbReference type="EMBL" id="MCA6076881.1"/>
    </source>
</evidence>
<proteinExistence type="predicted"/>
<name>A0A9X1HS05_9BACT</name>
<dbReference type="EMBL" id="JAIXNE010000002">
    <property type="protein sequence ID" value="MCA6074576.1"/>
    <property type="molecule type" value="Genomic_DNA"/>
</dbReference>
<dbReference type="GO" id="GO:0000156">
    <property type="term" value="F:phosphorelay response regulator activity"/>
    <property type="evidence" value="ECO:0007669"/>
    <property type="project" value="InterPro"/>
</dbReference>
<accession>A0A9X1HS05</accession>
<dbReference type="SUPFAM" id="SSF52172">
    <property type="entry name" value="CheY-like"/>
    <property type="match status" value="1"/>
</dbReference>
<dbReference type="AlphaFoldDB" id="A0A9X1HS05"/>
<dbReference type="PROSITE" id="PS50110">
    <property type="entry name" value="RESPONSE_REGULATORY"/>
    <property type="match status" value="1"/>
</dbReference>
<feature type="modified residue" description="4-aspartylphosphate" evidence="1">
    <location>
        <position position="56"/>
    </location>
</feature>
<gene>
    <name evidence="4" type="ORF">LDX50_06830</name>
    <name evidence="5" type="ORF">LDX50_12800</name>
    <name evidence="6" type="ORF">LDX50_18520</name>
</gene>
<keyword evidence="1" id="KW-0597">Phosphoprotein</keyword>
<keyword evidence="7" id="KW-1185">Reference proteome</keyword>
<dbReference type="Gene3D" id="2.40.50.1020">
    <property type="entry name" value="LytTr DNA-binding domain"/>
    <property type="match status" value="1"/>
</dbReference>
<dbReference type="EMBL" id="JAIXNE010000004">
    <property type="protein sequence ID" value="MCA6076881.1"/>
    <property type="molecule type" value="Genomic_DNA"/>
</dbReference>
<dbReference type="InterPro" id="IPR046947">
    <property type="entry name" value="LytR-like"/>
</dbReference>
<dbReference type="PANTHER" id="PTHR37299">
    <property type="entry name" value="TRANSCRIPTIONAL REGULATOR-RELATED"/>
    <property type="match status" value="1"/>
</dbReference>
<reference evidence="6" key="1">
    <citation type="submission" date="2021-09" db="EMBL/GenBank/DDBJ databases">
        <title>Fulvivirga sp. isolated from coastal sediment.</title>
        <authorList>
            <person name="Yu H."/>
        </authorList>
    </citation>
    <scope>NUCLEOTIDE SEQUENCE</scope>
    <source>
        <strain evidence="6">1062</strain>
    </source>
</reference>
<evidence type="ECO:0000313" key="7">
    <source>
        <dbReference type="Proteomes" id="UP001139409"/>
    </source>
</evidence>
<dbReference type="GO" id="GO:0003677">
    <property type="term" value="F:DNA binding"/>
    <property type="evidence" value="ECO:0007669"/>
    <property type="project" value="InterPro"/>
</dbReference>
<organism evidence="6 7">
    <name type="scientific">Fulvivirga sedimenti</name>
    <dbReference type="NCBI Taxonomy" id="2879465"/>
    <lineage>
        <taxon>Bacteria</taxon>
        <taxon>Pseudomonadati</taxon>
        <taxon>Bacteroidota</taxon>
        <taxon>Cytophagia</taxon>
        <taxon>Cytophagales</taxon>
        <taxon>Fulvivirgaceae</taxon>
        <taxon>Fulvivirga</taxon>
    </lineage>
</organism>
<protein>
    <submittedName>
        <fullName evidence="6">Response regulator transcription factor</fullName>
    </submittedName>
</protein>
<dbReference type="Gene3D" id="3.40.50.2300">
    <property type="match status" value="1"/>
</dbReference>
<dbReference type="SMART" id="SM00850">
    <property type="entry name" value="LytTR"/>
    <property type="match status" value="1"/>
</dbReference>
<dbReference type="RefSeq" id="WP_225697690.1">
    <property type="nucleotide sequence ID" value="NZ_JAIXNE010000002.1"/>
</dbReference>
<evidence type="ECO:0000313" key="5">
    <source>
        <dbReference type="EMBL" id="MCA6075753.1"/>
    </source>
</evidence>
<dbReference type="Pfam" id="PF04397">
    <property type="entry name" value="LytTR"/>
    <property type="match status" value="1"/>
</dbReference>
<evidence type="ECO:0000259" key="2">
    <source>
        <dbReference type="PROSITE" id="PS50110"/>
    </source>
</evidence>
<feature type="domain" description="Response regulatory" evidence="2">
    <location>
        <begin position="5"/>
        <end position="116"/>
    </location>
</feature>
<evidence type="ECO:0000313" key="4">
    <source>
        <dbReference type="EMBL" id="MCA6074576.1"/>
    </source>
</evidence>
<dbReference type="EMBL" id="JAIXNE010000003">
    <property type="protein sequence ID" value="MCA6075753.1"/>
    <property type="molecule type" value="Genomic_DNA"/>
</dbReference>
<dbReference type="PANTHER" id="PTHR37299:SF1">
    <property type="entry name" value="STAGE 0 SPORULATION PROTEIN A HOMOLOG"/>
    <property type="match status" value="1"/>
</dbReference>
<feature type="domain" description="HTH LytTR-type" evidence="3">
    <location>
        <begin position="132"/>
        <end position="228"/>
    </location>
</feature>
<dbReference type="InterPro" id="IPR011006">
    <property type="entry name" value="CheY-like_superfamily"/>
</dbReference>
<dbReference type="PROSITE" id="PS50930">
    <property type="entry name" value="HTH_LYTTR"/>
    <property type="match status" value="1"/>
</dbReference>
<dbReference type="Proteomes" id="UP001139409">
    <property type="component" value="Unassembled WGS sequence"/>
</dbReference>
<evidence type="ECO:0000259" key="3">
    <source>
        <dbReference type="PROSITE" id="PS50930"/>
    </source>
</evidence>
<evidence type="ECO:0000256" key="1">
    <source>
        <dbReference type="PROSITE-ProRule" id="PRU00169"/>
    </source>
</evidence>
<sequence length="232" mass="27104">MNNLRCVIIEDEYPARTLLKGYIEQCEGLELVASFKNPADGLHYVKTHSPDIILLDIQMPEISGLEFIRRLDKPANIILTTAYQQFALEGYELDVVDYLLKPISYERFLKAINKVRATHHSYSTPGSGERLIKSGHSVYRVRYSDILYIEGMREYVRYHTSDSWYMELVSLKHLEESLPFPMFKRVHKSFIVNIRYTNSLHTGYVMLNDQKIPVGQTYRDEVADWFNKNTIV</sequence>